<keyword evidence="1" id="KW-0723">Serine/threonine-protein kinase</keyword>
<proteinExistence type="predicted"/>
<keyword evidence="1" id="KW-0418">Kinase</keyword>
<dbReference type="PANTHER" id="PTHR35526:SF3">
    <property type="entry name" value="ANTI-SIGMA-F FACTOR RSBW"/>
    <property type="match status" value="1"/>
</dbReference>
<keyword evidence="5" id="KW-1185">Reference proteome</keyword>
<dbReference type="InterPro" id="IPR025847">
    <property type="entry name" value="MEDS_domain"/>
</dbReference>
<name>A0ABP9J6U8_9MICO</name>
<dbReference type="Pfam" id="PF14417">
    <property type="entry name" value="MEDS"/>
    <property type="match status" value="1"/>
</dbReference>
<feature type="domain" description="Histidine kinase/HSP90-like ATPase" evidence="2">
    <location>
        <begin position="208"/>
        <end position="314"/>
    </location>
</feature>
<dbReference type="PANTHER" id="PTHR35526">
    <property type="entry name" value="ANTI-SIGMA-F FACTOR RSBW-RELATED"/>
    <property type="match status" value="1"/>
</dbReference>
<evidence type="ECO:0008006" key="6">
    <source>
        <dbReference type="Google" id="ProtNLM"/>
    </source>
</evidence>
<gene>
    <name evidence="4" type="ORF">GCM10023258_09630</name>
</gene>
<dbReference type="Proteomes" id="UP001500427">
    <property type="component" value="Unassembled WGS sequence"/>
</dbReference>
<accession>A0ABP9J6U8</accession>
<evidence type="ECO:0000256" key="1">
    <source>
        <dbReference type="ARBA" id="ARBA00022527"/>
    </source>
</evidence>
<dbReference type="EMBL" id="BAABIW010000006">
    <property type="protein sequence ID" value="GAA5020746.1"/>
    <property type="molecule type" value="Genomic_DNA"/>
</dbReference>
<keyword evidence="1" id="KW-0808">Transferase</keyword>
<evidence type="ECO:0000259" key="2">
    <source>
        <dbReference type="Pfam" id="PF13581"/>
    </source>
</evidence>
<dbReference type="InterPro" id="IPR050267">
    <property type="entry name" value="Anti-sigma-factor_SerPK"/>
</dbReference>
<dbReference type="InterPro" id="IPR003594">
    <property type="entry name" value="HATPase_dom"/>
</dbReference>
<sequence length="327" mass="34897">MTFYALDTDGIDAVASFVATGWAADECVIVVATGAHRTAVDARLRALGHDPDAESVSGRFLVLDAEDTLRRFFVDGHLDLARLTPLVSEALERAGAGSRPVRIFGEMVALLWAVGEVEAAIELELHWNELLRRHDFSLLCSYPTDSFEQAELVDVRRICDLHTDLLPPAYRAAAPRTGRAVAGRGAAVGDDRTGDGPGHACSRVYLPAPESVPAARHFVVDVLRAWGHDEVAADAALIVSELATNALRHAHSPFRAVVDQRRGGLRIGVEDASELPLSRRDAGVEAVDGRGVEIVAALARHWGSSPLPGGKIVWAELPVPGGATRAG</sequence>
<dbReference type="RefSeq" id="WP_345506300.1">
    <property type="nucleotide sequence ID" value="NZ_BAABIW010000006.1"/>
</dbReference>
<evidence type="ECO:0000313" key="5">
    <source>
        <dbReference type="Proteomes" id="UP001500427"/>
    </source>
</evidence>
<evidence type="ECO:0000313" key="4">
    <source>
        <dbReference type="EMBL" id="GAA5020746.1"/>
    </source>
</evidence>
<protein>
    <recommendedName>
        <fullName evidence="6">Anti-sigma regulatory factor (Ser/Thr protein kinase)</fullName>
    </recommendedName>
</protein>
<comment type="caution">
    <text evidence="4">The sequence shown here is derived from an EMBL/GenBank/DDBJ whole genome shotgun (WGS) entry which is preliminary data.</text>
</comment>
<feature type="domain" description="MEDS" evidence="3">
    <location>
        <begin position="2"/>
        <end position="157"/>
    </location>
</feature>
<dbReference type="Gene3D" id="3.30.565.10">
    <property type="entry name" value="Histidine kinase-like ATPase, C-terminal domain"/>
    <property type="match status" value="1"/>
</dbReference>
<organism evidence="4 5">
    <name type="scientific">Terrabacter aeriphilus</name>
    <dbReference type="NCBI Taxonomy" id="515662"/>
    <lineage>
        <taxon>Bacteria</taxon>
        <taxon>Bacillati</taxon>
        <taxon>Actinomycetota</taxon>
        <taxon>Actinomycetes</taxon>
        <taxon>Micrococcales</taxon>
        <taxon>Intrasporangiaceae</taxon>
        <taxon>Terrabacter</taxon>
    </lineage>
</organism>
<evidence type="ECO:0000259" key="3">
    <source>
        <dbReference type="Pfam" id="PF14417"/>
    </source>
</evidence>
<dbReference type="CDD" id="cd16936">
    <property type="entry name" value="HATPase_RsbW-like"/>
    <property type="match status" value="1"/>
</dbReference>
<dbReference type="InterPro" id="IPR036890">
    <property type="entry name" value="HATPase_C_sf"/>
</dbReference>
<reference evidence="5" key="1">
    <citation type="journal article" date="2019" name="Int. J. Syst. Evol. Microbiol.">
        <title>The Global Catalogue of Microorganisms (GCM) 10K type strain sequencing project: providing services to taxonomists for standard genome sequencing and annotation.</title>
        <authorList>
            <consortium name="The Broad Institute Genomics Platform"/>
            <consortium name="The Broad Institute Genome Sequencing Center for Infectious Disease"/>
            <person name="Wu L."/>
            <person name="Ma J."/>
        </authorList>
    </citation>
    <scope>NUCLEOTIDE SEQUENCE [LARGE SCALE GENOMIC DNA]</scope>
    <source>
        <strain evidence="5">JCM 17687</strain>
    </source>
</reference>
<dbReference type="Pfam" id="PF13581">
    <property type="entry name" value="HATPase_c_2"/>
    <property type="match status" value="1"/>
</dbReference>